<proteinExistence type="inferred from homology"/>
<dbReference type="GO" id="GO:0070876">
    <property type="term" value="C:SOSS complex"/>
    <property type="evidence" value="ECO:0007669"/>
    <property type="project" value="InterPro"/>
</dbReference>
<gene>
    <name evidence="4" type="primary">LOC116300216</name>
</gene>
<sequence>MAFQPHGNQEVQNRKILQDLQERRRQMMSQAQQAVTGTTGTNAGPSHVNRPGQEVPVLRNPGENHQLALSQRQALEQAHLVSPGFYVCQDSLFGNLIIPVIPRVDNDS</sequence>
<dbReference type="Pfam" id="PF15925">
    <property type="entry name" value="SOSSC"/>
    <property type="match status" value="1"/>
</dbReference>
<evidence type="ECO:0000313" key="4">
    <source>
        <dbReference type="RefSeq" id="XP_031564900.1"/>
    </source>
</evidence>
<dbReference type="GO" id="GO:0006281">
    <property type="term" value="P:DNA repair"/>
    <property type="evidence" value="ECO:0007669"/>
    <property type="project" value="InterPro"/>
</dbReference>
<organism evidence="3 4">
    <name type="scientific">Actinia tenebrosa</name>
    <name type="common">Australian red waratah sea anemone</name>
    <dbReference type="NCBI Taxonomy" id="6105"/>
    <lineage>
        <taxon>Eukaryota</taxon>
        <taxon>Metazoa</taxon>
        <taxon>Cnidaria</taxon>
        <taxon>Anthozoa</taxon>
        <taxon>Hexacorallia</taxon>
        <taxon>Actiniaria</taxon>
        <taxon>Actiniidae</taxon>
        <taxon>Actinia</taxon>
    </lineage>
</organism>
<dbReference type="RefSeq" id="XP_031564900.1">
    <property type="nucleotide sequence ID" value="XM_031709040.1"/>
</dbReference>
<dbReference type="Proteomes" id="UP000515163">
    <property type="component" value="Unplaced"/>
</dbReference>
<dbReference type="PANTHER" id="PTHR31526">
    <property type="entry name" value="SOSS COMPLEX SUBUNIT C"/>
    <property type="match status" value="1"/>
</dbReference>
<dbReference type="InParanoid" id="A0A6P8IEX2"/>
<dbReference type="GO" id="GO:0005654">
    <property type="term" value="C:nucleoplasm"/>
    <property type="evidence" value="ECO:0007669"/>
    <property type="project" value="TreeGrafter"/>
</dbReference>
<feature type="region of interest" description="Disordered" evidence="2">
    <location>
        <begin position="23"/>
        <end position="57"/>
    </location>
</feature>
<dbReference type="KEGG" id="aten:116300216"/>
<evidence type="ECO:0000313" key="3">
    <source>
        <dbReference type="Proteomes" id="UP000515163"/>
    </source>
</evidence>
<dbReference type="AlphaFoldDB" id="A0A6P8IEX2"/>
<dbReference type="GeneID" id="116300216"/>
<evidence type="ECO:0000256" key="1">
    <source>
        <dbReference type="ARBA" id="ARBA00007829"/>
    </source>
</evidence>
<comment type="similarity">
    <text evidence="1">Belongs to the SOSS-C family.</text>
</comment>
<evidence type="ECO:0000256" key="2">
    <source>
        <dbReference type="SAM" id="MobiDB-lite"/>
    </source>
</evidence>
<reference evidence="4" key="1">
    <citation type="submission" date="2025-08" db="UniProtKB">
        <authorList>
            <consortium name="RefSeq"/>
        </authorList>
    </citation>
    <scope>IDENTIFICATION</scope>
    <source>
        <tissue evidence="4">Tentacle</tissue>
    </source>
</reference>
<dbReference type="OrthoDB" id="419617at2759"/>
<name>A0A6P8IEX2_ACTTE</name>
<dbReference type="FunCoup" id="A0A6P8IEX2">
    <property type="interactions" value="1759"/>
</dbReference>
<protein>
    <submittedName>
        <fullName evidence="4">SOSS complex subunit C homolog</fullName>
    </submittedName>
</protein>
<keyword evidence="3" id="KW-1185">Reference proteome</keyword>
<dbReference type="PANTHER" id="PTHR31526:SF2">
    <property type="entry name" value="SOSS COMPLEX SUBUNIT C"/>
    <property type="match status" value="1"/>
</dbReference>
<dbReference type="InterPro" id="IPR031821">
    <property type="entry name" value="SOSSC"/>
</dbReference>
<feature type="compositionally biased region" description="Low complexity" evidence="2">
    <location>
        <begin position="27"/>
        <end position="44"/>
    </location>
</feature>
<accession>A0A6P8IEX2</accession>